<dbReference type="SUPFAM" id="SSF48264">
    <property type="entry name" value="Cytochrome P450"/>
    <property type="match status" value="1"/>
</dbReference>
<dbReference type="Gene3D" id="1.10.630.10">
    <property type="entry name" value="Cytochrome P450"/>
    <property type="match status" value="1"/>
</dbReference>
<name>A0ABW2P792_9ACTN</name>
<proteinExistence type="inferred from homology"/>
<accession>A0ABW2P792</accession>
<keyword evidence="2" id="KW-0349">Heme</keyword>
<comment type="similarity">
    <text evidence="1">Belongs to the cytochrome P450 family.</text>
</comment>
<comment type="caution">
    <text evidence="7">The sequence shown here is derived from an EMBL/GenBank/DDBJ whole genome shotgun (WGS) entry which is preliminary data.</text>
</comment>
<evidence type="ECO:0000256" key="5">
    <source>
        <dbReference type="ARBA" id="ARBA00023004"/>
    </source>
</evidence>
<keyword evidence="4" id="KW-0560">Oxidoreductase</keyword>
<organism evidence="7 8">
    <name type="scientific">Sphaerisporangium rhizosphaerae</name>
    <dbReference type="NCBI Taxonomy" id="2269375"/>
    <lineage>
        <taxon>Bacteria</taxon>
        <taxon>Bacillati</taxon>
        <taxon>Actinomycetota</taxon>
        <taxon>Actinomycetes</taxon>
        <taxon>Streptosporangiales</taxon>
        <taxon>Streptosporangiaceae</taxon>
        <taxon>Sphaerisporangium</taxon>
    </lineage>
</organism>
<dbReference type="EMBL" id="JBHTCG010000017">
    <property type="protein sequence ID" value="MFC7385254.1"/>
    <property type="molecule type" value="Genomic_DNA"/>
</dbReference>
<dbReference type="Pfam" id="PF00067">
    <property type="entry name" value="p450"/>
    <property type="match status" value="1"/>
</dbReference>
<dbReference type="PANTHER" id="PTHR24286">
    <property type="entry name" value="CYTOCHROME P450 26"/>
    <property type="match status" value="1"/>
</dbReference>
<keyword evidence="8" id="KW-1185">Reference proteome</keyword>
<evidence type="ECO:0000256" key="1">
    <source>
        <dbReference type="ARBA" id="ARBA00010617"/>
    </source>
</evidence>
<sequence>MIVAISVLVVFLSLPYWLPRAVVALRVWIFARVNGAEGITVPGGRLGPSRFMELYSHPAANGRSKGAALSDLFWYWLSPGPELHQEHLEPGPRYEEVARCTRRILRMPSRRADDLAVRSVEAALPGQSGLVRLRDLVMPVWADLYYRVIFGRECPEQVRRMIVANADDVVTALKCSGLRHMRRRLRLTDHLESVLDEVPHELPGPFSRRERALYLHGTFFTTAVVQSSEATAHVLMMLARHQEIQEQAVTDEKLLAHVIEETFRIFPLFGIAHRVTSADITLDDPTIPVIPAGSVLCFDYLRYQRSGYHDPDTFDPWREERPTYIPFGVAANRPCPAWHLAPLTVQGVVRELLGRYAFATSAGHTRSLPNRGPCLVTPRAASPSRPRPALMAAMRVRDRWEDVGRSVVQLFLGTFMVWHARRLRLCARYFAAEESRAQPAG</sequence>
<dbReference type="PANTHER" id="PTHR24286:SF384">
    <property type="entry name" value="P450, PUTATIVE (EUROFUNG)-RELATED"/>
    <property type="match status" value="1"/>
</dbReference>
<keyword evidence="5" id="KW-0408">Iron</keyword>
<evidence type="ECO:0000256" key="4">
    <source>
        <dbReference type="ARBA" id="ARBA00023002"/>
    </source>
</evidence>
<dbReference type="Proteomes" id="UP001596496">
    <property type="component" value="Unassembled WGS sequence"/>
</dbReference>
<evidence type="ECO:0000313" key="8">
    <source>
        <dbReference type="Proteomes" id="UP001596496"/>
    </source>
</evidence>
<keyword evidence="3" id="KW-0479">Metal-binding</keyword>
<evidence type="ECO:0000256" key="6">
    <source>
        <dbReference type="ARBA" id="ARBA00023033"/>
    </source>
</evidence>
<dbReference type="InterPro" id="IPR036396">
    <property type="entry name" value="Cyt_P450_sf"/>
</dbReference>
<evidence type="ECO:0000256" key="3">
    <source>
        <dbReference type="ARBA" id="ARBA00022723"/>
    </source>
</evidence>
<evidence type="ECO:0000313" key="7">
    <source>
        <dbReference type="EMBL" id="MFC7385254.1"/>
    </source>
</evidence>
<protein>
    <submittedName>
        <fullName evidence="7">Cytochrome P450</fullName>
    </submittedName>
</protein>
<dbReference type="RefSeq" id="WP_380829191.1">
    <property type="nucleotide sequence ID" value="NZ_JBHTCG010000017.1"/>
</dbReference>
<evidence type="ECO:0000256" key="2">
    <source>
        <dbReference type="ARBA" id="ARBA00022617"/>
    </source>
</evidence>
<reference evidence="8" key="1">
    <citation type="journal article" date="2019" name="Int. J. Syst. Evol. Microbiol.">
        <title>The Global Catalogue of Microorganisms (GCM) 10K type strain sequencing project: providing services to taxonomists for standard genome sequencing and annotation.</title>
        <authorList>
            <consortium name="The Broad Institute Genomics Platform"/>
            <consortium name="The Broad Institute Genome Sequencing Center for Infectious Disease"/>
            <person name="Wu L."/>
            <person name="Ma J."/>
        </authorList>
    </citation>
    <scope>NUCLEOTIDE SEQUENCE [LARGE SCALE GENOMIC DNA]</scope>
    <source>
        <strain evidence="8">CECT 7649</strain>
    </source>
</reference>
<gene>
    <name evidence="7" type="ORF">ACFQSB_23805</name>
</gene>
<dbReference type="InterPro" id="IPR001128">
    <property type="entry name" value="Cyt_P450"/>
</dbReference>
<keyword evidence="6" id="KW-0503">Monooxygenase</keyword>